<feature type="region of interest" description="Disordered" evidence="1">
    <location>
        <begin position="1"/>
        <end position="95"/>
    </location>
</feature>
<feature type="compositionally biased region" description="Low complexity" evidence="1">
    <location>
        <begin position="84"/>
        <end position="95"/>
    </location>
</feature>
<feature type="domain" description="Nitroreductase" evidence="2">
    <location>
        <begin position="159"/>
        <end position="296"/>
    </location>
</feature>
<feature type="compositionally biased region" description="Basic and acidic residues" evidence="1">
    <location>
        <begin position="12"/>
        <end position="23"/>
    </location>
</feature>
<dbReference type="EMBL" id="PYGA01000002">
    <property type="protein sequence ID" value="PSK99912.1"/>
    <property type="molecule type" value="Genomic_DNA"/>
</dbReference>
<feature type="compositionally biased region" description="Low complexity" evidence="1">
    <location>
        <begin position="306"/>
        <end position="317"/>
    </location>
</feature>
<proteinExistence type="predicted"/>
<evidence type="ECO:0000256" key="1">
    <source>
        <dbReference type="SAM" id="MobiDB-lite"/>
    </source>
</evidence>
<accession>A0A2P8DRR8</accession>
<name>A0A2P8DRR8_9ACTN</name>
<feature type="region of interest" description="Disordered" evidence="1">
    <location>
        <begin position="301"/>
        <end position="333"/>
    </location>
</feature>
<dbReference type="Pfam" id="PF00881">
    <property type="entry name" value="Nitroreductase"/>
    <property type="match status" value="2"/>
</dbReference>
<organism evidence="3 4">
    <name type="scientific">Murinocardiopsis flavida</name>
    <dbReference type="NCBI Taxonomy" id="645275"/>
    <lineage>
        <taxon>Bacteria</taxon>
        <taxon>Bacillati</taxon>
        <taxon>Actinomycetota</taxon>
        <taxon>Actinomycetes</taxon>
        <taxon>Streptosporangiales</taxon>
        <taxon>Nocardiopsidaceae</taxon>
        <taxon>Murinocardiopsis</taxon>
    </lineage>
</organism>
<dbReference type="NCBIfam" id="TIGR03605">
    <property type="entry name" value="antibiot_sagB"/>
    <property type="match status" value="1"/>
</dbReference>
<protein>
    <submittedName>
        <fullName evidence="3">SagB-type dehydrogenase family enzyme</fullName>
    </submittedName>
</protein>
<dbReference type="InterPro" id="IPR052544">
    <property type="entry name" value="Bacteriocin_Proc_Enz"/>
</dbReference>
<dbReference type="PANTHER" id="PTHR43745:SF2">
    <property type="entry name" value="NITROREDUCTASE MJ1384-RELATED"/>
    <property type="match status" value="1"/>
</dbReference>
<keyword evidence="4" id="KW-1185">Reference proteome</keyword>
<gene>
    <name evidence="3" type="ORF">CLV63_10239</name>
</gene>
<dbReference type="InterPro" id="IPR000415">
    <property type="entry name" value="Nitroreductase-like"/>
</dbReference>
<comment type="caution">
    <text evidence="3">The sequence shown here is derived from an EMBL/GenBank/DDBJ whole genome shotgun (WGS) entry which is preliminary data.</text>
</comment>
<evidence type="ECO:0000313" key="3">
    <source>
        <dbReference type="EMBL" id="PSK99912.1"/>
    </source>
</evidence>
<dbReference type="InterPro" id="IPR020051">
    <property type="entry name" value="SagB-type_dehydrogenase"/>
</dbReference>
<dbReference type="SUPFAM" id="SSF55469">
    <property type="entry name" value="FMN-dependent nitroreductase-like"/>
    <property type="match status" value="2"/>
</dbReference>
<dbReference type="Gene3D" id="3.40.109.10">
    <property type="entry name" value="NADH Oxidase"/>
    <property type="match status" value="2"/>
</dbReference>
<evidence type="ECO:0000313" key="4">
    <source>
        <dbReference type="Proteomes" id="UP000240542"/>
    </source>
</evidence>
<dbReference type="Proteomes" id="UP000240542">
    <property type="component" value="Unassembled WGS sequence"/>
</dbReference>
<feature type="compositionally biased region" description="Basic and acidic residues" evidence="1">
    <location>
        <begin position="55"/>
        <end position="81"/>
    </location>
</feature>
<reference evidence="3 4" key="1">
    <citation type="submission" date="2018-03" db="EMBL/GenBank/DDBJ databases">
        <title>Genomic Encyclopedia of Archaeal and Bacterial Type Strains, Phase II (KMG-II): from individual species to whole genera.</title>
        <authorList>
            <person name="Goeker M."/>
        </authorList>
    </citation>
    <scope>NUCLEOTIDE SEQUENCE [LARGE SCALE GENOMIC DNA]</scope>
    <source>
        <strain evidence="3 4">DSM 45312</strain>
    </source>
</reference>
<evidence type="ECO:0000259" key="2">
    <source>
        <dbReference type="Pfam" id="PF00881"/>
    </source>
</evidence>
<dbReference type="AlphaFoldDB" id="A0A2P8DRR8"/>
<sequence>MKGDEPMSTVDDYLRALEHRAREPLGPPGFTPDWRDQPLRHKVYPGIGALPFPHADPHPESHTDRDTGPRTESRTGPHADPDADPNAAAPGAARAPAADFGAAVFGPPPPPGAALPPHGLAAMLYHSHGLLDRRLRVTPNAAAEGMARYDAAVWSRGTASGGGLYPCEVYWTPGPGGPMLPGVYHYSAPRAAFHRLLAGDVTDRVRAALPDADAGADAAGFLLVTVKFWKNTYKYADFGYHVVTMDVGCLLETWRLWLRAHGAESAPSLWFDEEALNRLLGLATREESVMAVLPLGSGDAAGTPLGGRPPNGAARPAGPRPPAPAVAAAEHERSRTVTRFDTVERVHEATLAGARVPPGPEAYAAAAARTAGPAGDGGGSVALPPVQRDRLGAALPGLLRTRRSAFGTFAAAPPVPAAALGTVLACAARARGAAEAAPDGAAGPGLVRLAVLAQHVSDVAPGVYDYADRADLASSADRAGRTDHALHPAAPARGVQDLYTLDNYDLDRAAAVIAVVARPRAAAAALGPRGYRLVNAEAGMAAQNCYLAAAALGLGCGAALAFDPLGLADRFGLGPDESPLLLLMVGNERRDRADVASGLR</sequence>
<dbReference type="InterPro" id="IPR029479">
    <property type="entry name" value="Nitroreductase"/>
</dbReference>
<dbReference type="PANTHER" id="PTHR43745">
    <property type="entry name" value="NITROREDUCTASE MJ1384-RELATED"/>
    <property type="match status" value="1"/>
</dbReference>
<feature type="domain" description="Nitroreductase" evidence="2">
    <location>
        <begin position="400"/>
        <end position="586"/>
    </location>
</feature>
<dbReference type="GO" id="GO:0016491">
    <property type="term" value="F:oxidoreductase activity"/>
    <property type="evidence" value="ECO:0007669"/>
    <property type="project" value="InterPro"/>
</dbReference>